<reference evidence="5" key="1">
    <citation type="submission" date="2005-08" db="EMBL/GenBank/DDBJ databases">
        <title>Complete sequence of Pelodictyon luteolum DSM 273.</title>
        <authorList>
            <consortium name="US DOE Joint Genome Institute"/>
            <person name="Copeland A."/>
            <person name="Lucas S."/>
            <person name="Lapidus A."/>
            <person name="Barry K."/>
            <person name="Detter J.C."/>
            <person name="Glavina T."/>
            <person name="Hammon N."/>
            <person name="Israni S."/>
            <person name="Pitluck S."/>
            <person name="Bryant D."/>
            <person name="Schmutz J."/>
            <person name="Larimer F."/>
            <person name="Land M."/>
            <person name="Kyrpides N."/>
            <person name="Ivanova N."/>
            <person name="Richardson P."/>
        </authorList>
    </citation>
    <scope>NUCLEOTIDE SEQUENCE [LARGE SCALE GENOMIC DNA]</scope>
    <source>
        <strain evidence="5">DSM 273 / BCRC 81028 / 2530</strain>
    </source>
</reference>
<keyword evidence="5" id="KW-1185">Reference proteome</keyword>
<gene>
    <name evidence="4" type="ordered locus">Plut_0370</name>
</gene>
<feature type="chain" id="PRO_5004224050" description="Multidrug resistance protein MdtA-like barrel-sandwich hybrid domain-containing protein" evidence="2">
    <location>
        <begin position="33"/>
        <end position="274"/>
    </location>
</feature>
<evidence type="ECO:0000313" key="5">
    <source>
        <dbReference type="Proteomes" id="UP000002709"/>
    </source>
</evidence>
<accession>Q3B5X3</accession>
<dbReference type="Gene3D" id="2.40.50.100">
    <property type="match status" value="1"/>
</dbReference>
<dbReference type="EMBL" id="CP000096">
    <property type="protein sequence ID" value="ABB23258.1"/>
    <property type="molecule type" value="Genomic_DNA"/>
</dbReference>
<proteinExistence type="inferred from homology"/>
<dbReference type="eggNOG" id="COG0845">
    <property type="taxonomic scope" value="Bacteria"/>
</dbReference>
<dbReference type="Proteomes" id="UP000002709">
    <property type="component" value="Chromosome"/>
</dbReference>
<dbReference type="GO" id="GO:0015562">
    <property type="term" value="F:efflux transmembrane transporter activity"/>
    <property type="evidence" value="ECO:0007669"/>
    <property type="project" value="TreeGrafter"/>
</dbReference>
<dbReference type="InterPro" id="IPR006143">
    <property type="entry name" value="RND_pump_MFP"/>
</dbReference>
<dbReference type="Gene3D" id="2.40.30.170">
    <property type="match status" value="1"/>
</dbReference>
<dbReference type="GO" id="GO:1990281">
    <property type="term" value="C:efflux pump complex"/>
    <property type="evidence" value="ECO:0007669"/>
    <property type="project" value="TreeGrafter"/>
</dbReference>
<sequence length="274" mass="29829">MNHNMSCTVSIQRGLGGAFARMFAFLCMLAVAAPHTAFGEKPVPAALKAPARVPAGDVLIQVVAREHVTIAAGMDGRIERLMVREGDRFTKGMLLLAFDCSSEQGMLERSKASRELAVKNAEIQEKLFAMGASSDLELSTARAERGKMAAEQKIAAAAVRKCTVLAPFSGGVSELKVQRFQTVKKGDPLMRLVNTGDLEIQMFVPSKWLVWLKPGRRFTVHVDELDRDYQAEVRATGTWIDAVSQSVAVFSRFSRQAPELLPGMSGHAILASPK</sequence>
<feature type="domain" description="Multidrug resistance protein MdtA-like barrel-sandwich hybrid" evidence="3">
    <location>
        <begin position="67"/>
        <end position="193"/>
    </location>
</feature>
<dbReference type="InterPro" id="IPR058625">
    <property type="entry name" value="MdtA-like_BSH"/>
</dbReference>
<evidence type="ECO:0000256" key="2">
    <source>
        <dbReference type="SAM" id="SignalP"/>
    </source>
</evidence>
<keyword evidence="2" id="KW-0732">Signal</keyword>
<evidence type="ECO:0000256" key="1">
    <source>
        <dbReference type="ARBA" id="ARBA00009477"/>
    </source>
</evidence>
<evidence type="ECO:0000313" key="4">
    <source>
        <dbReference type="EMBL" id="ABB23258.1"/>
    </source>
</evidence>
<dbReference type="PANTHER" id="PTHR30469">
    <property type="entry name" value="MULTIDRUG RESISTANCE PROTEIN MDTA"/>
    <property type="match status" value="1"/>
</dbReference>
<dbReference type="KEGG" id="plt:Plut_0370"/>
<dbReference type="Pfam" id="PF25917">
    <property type="entry name" value="BSH_RND"/>
    <property type="match status" value="1"/>
</dbReference>
<organism evidence="4 5">
    <name type="scientific">Chlorobium luteolum (strain DSM 273 / BCRC 81028 / 2530)</name>
    <name type="common">Pelodictyon luteolum</name>
    <dbReference type="NCBI Taxonomy" id="319225"/>
    <lineage>
        <taxon>Bacteria</taxon>
        <taxon>Pseudomonadati</taxon>
        <taxon>Chlorobiota</taxon>
        <taxon>Chlorobiia</taxon>
        <taxon>Chlorobiales</taxon>
        <taxon>Chlorobiaceae</taxon>
        <taxon>Chlorobium/Pelodictyon group</taxon>
        <taxon>Pelodictyon</taxon>
    </lineage>
</organism>
<comment type="similarity">
    <text evidence="1">Belongs to the membrane fusion protein (MFP) (TC 8.A.1) family.</text>
</comment>
<protein>
    <recommendedName>
        <fullName evidence="3">Multidrug resistance protein MdtA-like barrel-sandwich hybrid domain-containing protein</fullName>
    </recommendedName>
</protein>
<dbReference type="HOGENOM" id="CLU_018816_5_0_10"/>
<dbReference type="NCBIfam" id="TIGR01730">
    <property type="entry name" value="RND_mfp"/>
    <property type="match status" value="1"/>
</dbReference>
<feature type="signal peptide" evidence="2">
    <location>
        <begin position="1"/>
        <end position="32"/>
    </location>
</feature>
<name>Q3B5X3_CHLL3</name>
<dbReference type="SUPFAM" id="SSF111369">
    <property type="entry name" value="HlyD-like secretion proteins"/>
    <property type="match status" value="1"/>
</dbReference>
<dbReference type="AlphaFoldDB" id="Q3B5X3"/>
<evidence type="ECO:0000259" key="3">
    <source>
        <dbReference type="Pfam" id="PF25917"/>
    </source>
</evidence>
<dbReference type="STRING" id="319225.Plut_0370"/>